<dbReference type="GO" id="GO:0097157">
    <property type="term" value="F:pre-mRNA intronic binding"/>
    <property type="evidence" value="ECO:0007669"/>
    <property type="project" value="TreeGrafter"/>
</dbReference>
<dbReference type="GO" id="GO:0030626">
    <property type="term" value="F:U12 snRNA binding"/>
    <property type="evidence" value="ECO:0007669"/>
    <property type="project" value="TreeGrafter"/>
</dbReference>
<dbReference type="InterPro" id="IPR035979">
    <property type="entry name" value="RBD_domain_sf"/>
</dbReference>
<dbReference type="EMBL" id="CACVBM020001091">
    <property type="protein sequence ID" value="CAA7030099.1"/>
    <property type="molecule type" value="Genomic_DNA"/>
</dbReference>
<dbReference type="Gene3D" id="3.30.70.330">
    <property type="match status" value="1"/>
</dbReference>
<reference evidence="2" key="1">
    <citation type="submission" date="2020-01" db="EMBL/GenBank/DDBJ databases">
        <authorList>
            <person name="Mishra B."/>
        </authorList>
    </citation>
    <scope>NUCLEOTIDE SEQUENCE [LARGE SCALE GENOMIC DNA]</scope>
</reference>
<dbReference type="PANTHER" id="PTHR16105">
    <property type="entry name" value="RNA-BINDING REGION-CONTAINING PROTEIN 3"/>
    <property type="match status" value="1"/>
</dbReference>
<dbReference type="Proteomes" id="UP000467841">
    <property type="component" value="Unassembled WGS sequence"/>
</dbReference>
<sequence length="183" mass="20496">MGPSVRRLYVQGKEINGVGINARFAAHQDVDGRAATYFQYGASGVRLCSSGRLRNAAFVDLKNEAFAYQAHRQLNGLRFLGKVLQVQRANKPVENKKSRQNEESSKDGHYSFSTISAAAAMIQNQGRYFLNYTAGNPSLVLYIKNLAKDVNVDDFYYIFAQEVLGQVRGRGLRHEKTKKKRGS</sequence>
<proteinExistence type="predicted"/>
<evidence type="ECO:0008006" key="4">
    <source>
        <dbReference type="Google" id="ProtNLM"/>
    </source>
</evidence>
<dbReference type="SUPFAM" id="SSF54928">
    <property type="entry name" value="RNA-binding domain, RBD"/>
    <property type="match status" value="1"/>
</dbReference>
<gene>
    <name evidence="2" type="ORF">MERR_LOCUS17334</name>
</gene>
<evidence type="ECO:0000313" key="3">
    <source>
        <dbReference type="Proteomes" id="UP000467841"/>
    </source>
</evidence>
<dbReference type="PANTHER" id="PTHR16105:SF0">
    <property type="entry name" value="RNA-BINDING REGION-CONTAINING PROTEIN 3"/>
    <property type="match status" value="1"/>
</dbReference>
<comment type="caution">
    <text evidence="2">The sequence shown here is derived from an EMBL/GenBank/DDBJ whole genome shotgun (WGS) entry which is preliminary data.</text>
</comment>
<dbReference type="InterPro" id="IPR012677">
    <property type="entry name" value="Nucleotide-bd_a/b_plait_sf"/>
</dbReference>
<keyword evidence="3" id="KW-1185">Reference proteome</keyword>
<dbReference type="OrthoDB" id="277802at2759"/>
<dbReference type="GO" id="GO:0005689">
    <property type="term" value="C:U12-type spliceosomal complex"/>
    <property type="evidence" value="ECO:0007669"/>
    <property type="project" value="TreeGrafter"/>
</dbReference>
<accession>A0A6D2IY61</accession>
<name>A0A6D2IY61_9BRAS</name>
<organism evidence="2 3">
    <name type="scientific">Microthlaspi erraticum</name>
    <dbReference type="NCBI Taxonomy" id="1685480"/>
    <lineage>
        <taxon>Eukaryota</taxon>
        <taxon>Viridiplantae</taxon>
        <taxon>Streptophyta</taxon>
        <taxon>Embryophyta</taxon>
        <taxon>Tracheophyta</taxon>
        <taxon>Spermatophyta</taxon>
        <taxon>Magnoliopsida</taxon>
        <taxon>eudicotyledons</taxon>
        <taxon>Gunneridae</taxon>
        <taxon>Pentapetalae</taxon>
        <taxon>rosids</taxon>
        <taxon>malvids</taxon>
        <taxon>Brassicales</taxon>
        <taxon>Brassicaceae</taxon>
        <taxon>Coluteocarpeae</taxon>
        <taxon>Microthlaspi</taxon>
    </lineage>
</organism>
<dbReference type="InterPro" id="IPR045164">
    <property type="entry name" value="RBM41/RNPC3"/>
</dbReference>
<dbReference type="Gene3D" id="3.40.50.720">
    <property type="entry name" value="NAD(P)-binding Rossmann-like Domain"/>
    <property type="match status" value="1"/>
</dbReference>
<evidence type="ECO:0000256" key="1">
    <source>
        <dbReference type="ARBA" id="ARBA00022884"/>
    </source>
</evidence>
<protein>
    <recommendedName>
        <fullName evidence="4">RRM domain-containing protein</fullName>
    </recommendedName>
</protein>
<keyword evidence="1" id="KW-0694">RNA-binding</keyword>
<dbReference type="AlphaFoldDB" id="A0A6D2IY61"/>
<evidence type="ECO:0000313" key="2">
    <source>
        <dbReference type="EMBL" id="CAA7030099.1"/>
    </source>
</evidence>
<dbReference type="GO" id="GO:0000398">
    <property type="term" value="P:mRNA splicing, via spliceosome"/>
    <property type="evidence" value="ECO:0007669"/>
    <property type="project" value="TreeGrafter"/>
</dbReference>